<dbReference type="InterPro" id="IPR039535">
    <property type="entry name" value="ASST-like"/>
</dbReference>
<organism evidence="1 2">
    <name type="scientific">Aspergillus sclerotiicarbonarius (strain CBS 121057 / IBT 28362)</name>
    <dbReference type="NCBI Taxonomy" id="1448318"/>
    <lineage>
        <taxon>Eukaryota</taxon>
        <taxon>Fungi</taxon>
        <taxon>Dikarya</taxon>
        <taxon>Ascomycota</taxon>
        <taxon>Pezizomycotina</taxon>
        <taxon>Eurotiomycetes</taxon>
        <taxon>Eurotiomycetidae</taxon>
        <taxon>Eurotiales</taxon>
        <taxon>Aspergillaceae</taxon>
        <taxon>Aspergillus</taxon>
        <taxon>Aspergillus subgen. Circumdati</taxon>
    </lineage>
</organism>
<sequence>MPERSYAREHWPLINSVSLDPTTDNVIASSRNTSSVFIIDRVTGNIVWHVTAPTVCQQHCAHPINSAGDLIRDNGVFRPEISVPFSRAIIVSRQSKQVIWEWKDSTTGGLGFVTPFMGSAQMLANGNVLICEAATGRIMDVTEGKQLVWEFVVPQLNTYKKVMTKRVLAEMQRIGFMYESNAIFRAYKYLPSEVPWLKGVESVGP</sequence>
<dbReference type="SUPFAM" id="SSF63829">
    <property type="entry name" value="Calcium-dependent phosphotriesterase"/>
    <property type="match status" value="1"/>
</dbReference>
<dbReference type="PANTHER" id="PTHR35340">
    <property type="entry name" value="PQQ ENZYME REPEAT PROTEIN-RELATED"/>
    <property type="match status" value="1"/>
</dbReference>
<gene>
    <name evidence="1" type="ORF">BO78DRAFT_418346</name>
</gene>
<keyword evidence="2" id="KW-1185">Reference proteome</keyword>
<evidence type="ECO:0008006" key="3">
    <source>
        <dbReference type="Google" id="ProtNLM"/>
    </source>
</evidence>
<dbReference type="AlphaFoldDB" id="A0A319FHN4"/>
<accession>A0A319FHN4</accession>
<evidence type="ECO:0000313" key="2">
    <source>
        <dbReference type="Proteomes" id="UP000248423"/>
    </source>
</evidence>
<dbReference type="PANTHER" id="PTHR35340:SF5">
    <property type="entry name" value="ASST-DOMAIN-CONTAINING PROTEIN"/>
    <property type="match status" value="1"/>
</dbReference>
<protein>
    <recommendedName>
        <fullName evidence="3">PQQ enzyme repeat protein</fullName>
    </recommendedName>
</protein>
<evidence type="ECO:0000313" key="1">
    <source>
        <dbReference type="EMBL" id="PYI06693.1"/>
    </source>
</evidence>
<dbReference type="OrthoDB" id="202289at2759"/>
<dbReference type="VEuPathDB" id="FungiDB:BO78DRAFT_418346"/>
<name>A0A319FHN4_ASPSB</name>
<dbReference type="Pfam" id="PF14269">
    <property type="entry name" value="Arylsulfotran_2"/>
    <property type="match status" value="1"/>
</dbReference>
<reference evidence="1 2" key="1">
    <citation type="submission" date="2018-02" db="EMBL/GenBank/DDBJ databases">
        <title>The genomes of Aspergillus section Nigri reveals drivers in fungal speciation.</title>
        <authorList>
            <consortium name="DOE Joint Genome Institute"/>
            <person name="Vesth T.C."/>
            <person name="Nybo J."/>
            <person name="Theobald S."/>
            <person name="Brandl J."/>
            <person name="Frisvad J.C."/>
            <person name="Nielsen K.F."/>
            <person name="Lyhne E.K."/>
            <person name="Kogle M.E."/>
            <person name="Kuo A."/>
            <person name="Riley R."/>
            <person name="Clum A."/>
            <person name="Nolan M."/>
            <person name="Lipzen A."/>
            <person name="Salamov A."/>
            <person name="Henrissat B."/>
            <person name="Wiebenga A."/>
            <person name="De vries R.P."/>
            <person name="Grigoriev I.V."/>
            <person name="Mortensen U.H."/>
            <person name="Andersen M.R."/>
            <person name="Baker S.E."/>
        </authorList>
    </citation>
    <scope>NUCLEOTIDE SEQUENCE [LARGE SCALE GENOMIC DNA]</scope>
    <source>
        <strain evidence="1 2">CBS 121057</strain>
    </source>
</reference>
<dbReference type="Proteomes" id="UP000248423">
    <property type="component" value="Unassembled WGS sequence"/>
</dbReference>
<dbReference type="EMBL" id="KZ826347">
    <property type="protein sequence ID" value="PYI06693.1"/>
    <property type="molecule type" value="Genomic_DNA"/>
</dbReference>
<dbReference type="InterPro" id="IPR053143">
    <property type="entry name" value="Arylsulfate_ST"/>
</dbReference>
<proteinExistence type="predicted"/>